<evidence type="ECO:0000256" key="1">
    <source>
        <dbReference type="SAM" id="MobiDB-lite"/>
    </source>
</evidence>
<feature type="compositionally biased region" description="Basic and acidic residues" evidence="1">
    <location>
        <begin position="38"/>
        <end position="58"/>
    </location>
</feature>
<dbReference type="EMBL" id="JBHSAY010000008">
    <property type="protein sequence ID" value="MFC4131964.1"/>
    <property type="molecule type" value="Genomic_DNA"/>
</dbReference>
<evidence type="ECO:0000313" key="3">
    <source>
        <dbReference type="Proteomes" id="UP001595816"/>
    </source>
</evidence>
<gene>
    <name evidence="2" type="ORF">ACFOZ4_15245</name>
</gene>
<proteinExistence type="predicted"/>
<dbReference type="RefSeq" id="WP_253763514.1">
    <property type="nucleotide sequence ID" value="NZ_JAMZDZ010000001.1"/>
</dbReference>
<organism evidence="2 3">
    <name type="scientific">Hamadaea flava</name>
    <dbReference type="NCBI Taxonomy" id="1742688"/>
    <lineage>
        <taxon>Bacteria</taxon>
        <taxon>Bacillati</taxon>
        <taxon>Actinomycetota</taxon>
        <taxon>Actinomycetes</taxon>
        <taxon>Micromonosporales</taxon>
        <taxon>Micromonosporaceae</taxon>
        <taxon>Hamadaea</taxon>
    </lineage>
</organism>
<protein>
    <submittedName>
        <fullName evidence="2">Uncharacterized protein</fullName>
    </submittedName>
</protein>
<keyword evidence="3" id="KW-1185">Reference proteome</keyword>
<comment type="caution">
    <text evidence="2">The sequence shown here is derived from an EMBL/GenBank/DDBJ whole genome shotgun (WGS) entry which is preliminary data.</text>
</comment>
<accession>A0ABV8LNY0</accession>
<name>A0ABV8LNY0_9ACTN</name>
<sequence>MGNGVLIMVDRWFGEAGRTNAEDLLDLELEPDFASEHSHLSVADRDFGPEGRPDHETPRGYGGADWNYHHRLVV</sequence>
<evidence type="ECO:0000313" key="2">
    <source>
        <dbReference type="EMBL" id="MFC4131964.1"/>
    </source>
</evidence>
<feature type="region of interest" description="Disordered" evidence="1">
    <location>
        <begin position="38"/>
        <end position="66"/>
    </location>
</feature>
<reference evidence="3" key="1">
    <citation type="journal article" date="2019" name="Int. J. Syst. Evol. Microbiol.">
        <title>The Global Catalogue of Microorganisms (GCM) 10K type strain sequencing project: providing services to taxonomists for standard genome sequencing and annotation.</title>
        <authorList>
            <consortium name="The Broad Institute Genomics Platform"/>
            <consortium name="The Broad Institute Genome Sequencing Center for Infectious Disease"/>
            <person name="Wu L."/>
            <person name="Ma J."/>
        </authorList>
    </citation>
    <scope>NUCLEOTIDE SEQUENCE [LARGE SCALE GENOMIC DNA]</scope>
    <source>
        <strain evidence="3">CGMCC 4.7289</strain>
    </source>
</reference>
<dbReference type="Proteomes" id="UP001595816">
    <property type="component" value="Unassembled WGS sequence"/>
</dbReference>